<evidence type="ECO:0000259" key="1">
    <source>
        <dbReference type="Pfam" id="PF18628"/>
    </source>
</evidence>
<dbReference type="EMBL" id="VOPW01000001">
    <property type="protein sequence ID" value="TXC66027.1"/>
    <property type="molecule type" value="Genomic_DNA"/>
</dbReference>
<dbReference type="Pfam" id="PF25513">
    <property type="entry name" value="P2_C"/>
    <property type="match status" value="1"/>
</dbReference>
<proteinExistence type="predicted"/>
<dbReference type="InterPro" id="IPR053751">
    <property type="entry name" value="Viral_Major_Capsid_sf"/>
</dbReference>
<dbReference type="InterPro" id="IPR057915">
    <property type="entry name" value="P2_C"/>
</dbReference>
<evidence type="ECO:0000313" key="3">
    <source>
        <dbReference type="EMBL" id="TXC66027.1"/>
    </source>
</evidence>
<evidence type="ECO:0000313" key="4">
    <source>
        <dbReference type="Proteomes" id="UP000321832"/>
    </source>
</evidence>
<sequence length="286" mass="31328">MIYLDLPPFNPVANGQRSTTQVQRWAMTLGRIVLCFPQATANGITIATISEIVVKIGARVVFGPISGTELQRLNAYRGITQPADHVVIDLTERDGLSVLAKEIGAIDLPALGNEDVFVEVVNNYAGANPLTLYALGGFTALQFDPAKPTVDGQLINKVLTYNIPTSGGTNVTWMPDFKGALIKRIHFAYAGTDWAANTDGNPARVEAKKNGTVIWSRIRDIQNRFIVGEQRKAPQSRWYSLDFIHDNVQSSALDTRDARALEFNLSFTAADTVKAIVECLDLPRNL</sequence>
<comment type="caution">
    <text evidence="3">The sequence shown here is derived from an EMBL/GenBank/DDBJ whole genome shotgun (WGS) entry which is preliminary data.</text>
</comment>
<dbReference type="Proteomes" id="UP000321832">
    <property type="component" value="Unassembled WGS sequence"/>
</dbReference>
<protein>
    <submittedName>
        <fullName evidence="3">Uncharacterized protein</fullName>
    </submittedName>
</protein>
<dbReference type="InterPro" id="IPR041377">
    <property type="entry name" value="P2_N"/>
</dbReference>
<dbReference type="Pfam" id="PF18628">
    <property type="entry name" value="P2_N"/>
    <property type="match status" value="1"/>
</dbReference>
<reference evidence="3 4" key="1">
    <citation type="submission" date="2019-08" db="EMBL/GenBank/DDBJ databases">
        <authorList>
            <person name="Khan S.A."/>
            <person name="Jeon C.O."/>
            <person name="Jeong S.E."/>
        </authorList>
    </citation>
    <scope>NUCLEOTIDE SEQUENCE [LARGE SCALE GENOMIC DNA]</scope>
    <source>
        <strain evidence="4">IMCC1728</strain>
    </source>
</reference>
<feature type="domain" description="Viral coat protein P2 C-terminal" evidence="2">
    <location>
        <begin position="155"/>
        <end position="281"/>
    </location>
</feature>
<gene>
    <name evidence="3" type="ORF">FSC37_09210</name>
</gene>
<name>A0A5C6TZH9_9BURK</name>
<organism evidence="3 4">
    <name type="scientific">Piscinibacter aquaticus</name>
    <dbReference type="NCBI Taxonomy" id="392597"/>
    <lineage>
        <taxon>Bacteria</taxon>
        <taxon>Pseudomonadati</taxon>
        <taxon>Pseudomonadota</taxon>
        <taxon>Betaproteobacteria</taxon>
        <taxon>Burkholderiales</taxon>
        <taxon>Sphaerotilaceae</taxon>
        <taxon>Piscinibacter</taxon>
    </lineage>
</organism>
<dbReference type="AlphaFoldDB" id="A0A5C6TZH9"/>
<keyword evidence="4" id="KW-1185">Reference proteome</keyword>
<accession>A0A5C6TZH9</accession>
<dbReference type="Gene3D" id="2.60.120.730">
    <property type="match status" value="2"/>
</dbReference>
<feature type="domain" description="Viral coat protein P2 N-terminal" evidence="1">
    <location>
        <begin position="5"/>
        <end position="123"/>
    </location>
</feature>
<evidence type="ECO:0000259" key="2">
    <source>
        <dbReference type="Pfam" id="PF25513"/>
    </source>
</evidence>